<gene>
    <name evidence="2" type="ORF">P2L57_07000</name>
</gene>
<evidence type="ECO:0000313" key="2">
    <source>
        <dbReference type="EMBL" id="MDF2255481.1"/>
    </source>
</evidence>
<dbReference type="EMBL" id="JARHTQ010000003">
    <property type="protein sequence ID" value="MDF2255481.1"/>
    <property type="molecule type" value="Genomic_DNA"/>
</dbReference>
<evidence type="ECO:0000313" key="3">
    <source>
        <dbReference type="Proteomes" id="UP001220022"/>
    </source>
</evidence>
<feature type="region of interest" description="Disordered" evidence="1">
    <location>
        <begin position="36"/>
        <end position="64"/>
    </location>
</feature>
<keyword evidence="3" id="KW-1185">Reference proteome</keyword>
<reference evidence="2 3" key="1">
    <citation type="submission" date="2023-03" db="EMBL/GenBank/DDBJ databases">
        <title>Draft genome sequence of type strain Streptomyces ferralitis JCM 14344.</title>
        <authorList>
            <person name="Klaysubun C."/>
            <person name="Duangmal K."/>
        </authorList>
    </citation>
    <scope>NUCLEOTIDE SEQUENCE [LARGE SCALE GENOMIC DNA]</scope>
    <source>
        <strain evidence="2 3">JCM 14344</strain>
    </source>
</reference>
<feature type="compositionally biased region" description="Polar residues" evidence="1">
    <location>
        <begin position="42"/>
        <end position="55"/>
    </location>
</feature>
<protein>
    <submittedName>
        <fullName evidence="2">Uncharacterized protein</fullName>
    </submittedName>
</protein>
<organism evidence="2 3">
    <name type="scientific">Streptantibioticus ferralitis</name>
    <dbReference type="NCBI Taxonomy" id="236510"/>
    <lineage>
        <taxon>Bacteria</taxon>
        <taxon>Bacillati</taxon>
        <taxon>Actinomycetota</taxon>
        <taxon>Actinomycetes</taxon>
        <taxon>Kitasatosporales</taxon>
        <taxon>Streptomycetaceae</taxon>
        <taxon>Streptantibioticus</taxon>
    </lineage>
</organism>
<sequence>MDPISAAALTALAGGAGGEAGRQAWQGLSALVRRPFRRGEAQNETESPSVSSGQLELTALEDAPTDPMRAQALITALGVRAALDTDFRGLLTEWWQQAQTVSTASKVHNEISGGTQHTVVQGRDFSNITFTVPPATPPTA</sequence>
<name>A0ABT5YVV9_9ACTN</name>
<comment type="caution">
    <text evidence="2">The sequence shown here is derived from an EMBL/GenBank/DDBJ whole genome shotgun (WGS) entry which is preliminary data.</text>
</comment>
<proteinExistence type="predicted"/>
<evidence type="ECO:0000256" key="1">
    <source>
        <dbReference type="SAM" id="MobiDB-lite"/>
    </source>
</evidence>
<accession>A0ABT5YVV9</accession>
<dbReference type="Proteomes" id="UP001220022">
    <property type="component" value="Unassembled WGS sequence"/>
</dbReference>
<dbReference type="RefSeq" id="WP_275809959.1">
    <property type="nucleotide sequence ID" value="NZ_BAAANM010000035.1"/>
</dbReference>